<dbReference type="GO" id="GO:0003950">
    <property type="term" value="F:NAD+ poly-ADP-ribosyltransferase activity"/>
    <property type="evidence" value="ECO:0000318"/>
    <property type="project" value="GO_Central"/>
</dbReference>
<reference evidence="13" key="1">
    <citation type="submission" date="2012-12" db="EMBL/GenBank/DDBJ databases">
        <authorList>
            <person name="Hellsten U."/>
            <person name="Grimwood J."/>
            <person name="Chapman J.A."/>
            <person name="Shapiro H."/>
            <person name="Aerts A."/>
            <person name="Otillar R.P."/>
            <person name="Terry A.Y."/>
            <person name="Boore J.L."/>
            <person name="Simakov O."/>
            <person name="Marletaz F."/>
            <person name="Cho S.-J."/>
            <person name="Edsinger-Gonzales E."/>
            <person name="Havlak P."/>
            <person name="Kuo D.-H."/>
            <person name="Larsson T."/>
            <person name="Lv J."/>
            <person name="Arendt D."/>
            <person name="Savage R."/>
            <person name="Osoegawa K."/>
            <person name="de Jong P."/>
            <person name="Lindberg D.R."/>
            <person name="Seaver E.C."/>
            <person name="Weisblat D.A."/>
            <person name="Putnam N.H."/>
            <person name="Grigoriev I.V."/>
            <person name="Rokhsar D.S."/>
        </authorList>
    </citation>
    <scope>NUCLEOTIDE SEQUENCE</scope>
</reference>
<dbReference type="InterPro" id="IPR000768">
    <property type="entry name" value="ART"/>
</dbReference>
<dbReference type="PANTHER" id="PTHR10339">
    <property type="entry name" value="ADP-RIBOSYLTRANSFERASE"/>
    <property type="match status" value="1"/>
</dbReference>
<dbReference type="AlphaFoldDB" id="T1F3Y5"/>
<comment type="similarity">
    <text evidence="2 10">Belongs to the Arg-specific ADP-ribosyltransferase family.</text>
</comment>
<dbReference type="GO" id="GO:0016779">
    <property type="term" value="F:nucleotidyltransferase activity"/>
    <property type="evidence" value="ECO:0007669"/>
    <property type="project" value="UniProtKB-KW"/>
</dbReference>
<protein>
    <recommendedName>
        <fullName evidence="10">NAD(P)(+)--arginine ADP-ribosyltransferase</fullName>
        <ecNumber evidence="10">2.4.2.31</ecNumber>
    </recommendedName>
    <alternativeName>
        <fullName evidence="10">Mono(ADP-ribosyl)transferase</fullName>
    </alternativeName>
</protein>
<evidence type="ECO:0000256" key="9">
    <source>
        <dbReference type="ARBA" id="ARBA00047597"/>
    </source>
</evidence>
<dbReference type="EnsemblMetazoa" id="HelroT171218">
    <property type="protein sequence ID" value="HelroP171218"/>
    <property type="gene ID" value="HelroG171218"/>
</dbReference>
<keyword evidence="6 10" id="KW-0808">Transferase</keyword>
<evidence type="ECO:0000313" key="13">
    <source>
        <dbReference type="Proteomes" id="UP000015101"/>
    </source>
</evidence>
<keyword evidence="3" id="KW-0964">Secreted</keyword>
<evidence type="ECO:0000313" key="12">
    <source>
        <dbReference type="EnsemblMetazoa" id="HelroP171218"/>
    </source>
</evidence>
<dbReference type="HOGENOM" id="CLU_1035400_0_0_1"/>
<dbReference type="GO" id="GO:0106274">
    <property type="term" value="F:NAD+-protein-arginine ADP-ribosyltransferase activity"/>
    <property type="evidence" value="ECO:0007669"/>
    <property type="project" value="UniProtKB-EC"/>
</dbReference>
<proteinExistence type="inferred from homology"/>
<dbReference type="CTD" id="20203534"/>
<dbReference type="EMBL" id="AMQM01003823">
    <property type="status" value="NOT_ANNOTATED_CDS"/>
    <property type="molecule type" value="Genomic_DNA"/>
</dbReference>
<evidence type="ECO:0000256" key="3">
    <source>
        <dbReference type="ARBA" id="ARBA00022525"/>
    </source>
</evidence>
<evidence type="ECO:0000256" key="7">
    <source>
        <dbReference type="ARBA" id="ARBA00022695"/>
    </source>
</evidence>
<evidence type="ECO:0000256" key="5">
    <source>
        <dbReference type="ARBA" id="ARBA00022676"/>
    </source>
</evidence>
<keyword evidence="4" id="KW-0800">Toxin</keyword>
<reference evidence="11 13" key="2">
    <citation type="journal article" date="2013" name="Nature">
        <title>Insights into bilaterian evolution from three spiralian genomes.</title>
        <authorList>
            <person name="Simakov O."/>
            <person name="Marletaz F."/>
            <person name="Cho S.J."/>
            <person name="Edsinger-Gonzales E."/>
            <person name="Havlak P."/>
            <person name="Hellsten U."/>
            <person name="Kuo D.H."/>
            <person name="Larsson T."/>
            <person name="Lv J."/>
            <person name="Arendt D."/>
            <person name="Savage R."/>
            <person name="Osoegawa K."/>
            <person name="de Jong P."/>
            <person name="Grimwood J."/>
            <person name="Chapman J.A."/>
            <person name="Shapiro H."/>
            <person name="Aerts A."/>
            <person name="Otillar R.P."/>
            <person name="Terry A.Y."/>
            <person name="Boore J.L."/>
            <person name="Grigoriev I.V."/>
            <person name="Lindberg D.R."/>
            <person name="Seaver E.C."/>
            <person name="Weisblat D.A."/>
            <person name="Putnam N.H."/>
            <person name="Rokhsar D.S."/>
        </authorList>
    </citation>
    <scope>NUCLEOTIDE SEQUENCE</scope>
</reference>
<evidence type="ECO:0000256" key="8">
    <source>
        <dbReference type="ARBA" id="ARBA00023026"/>
    </source>
</evidence>
<dbReference type="SUPFAM" id="SSF56399">
    <property type="entry name" value="ADP-ribosylation"/>
    <property type="match status" value="1"/>
</dbReference>
<dbReference type="GO" id="GO:0090729">
    <property type="term" value="F:toxin activity"/>
    <property type="evidence" value="ECO:0007669"/>
    <property type="project" value="UniProtKB-KW"/>
</dbReference>
<dbReference type="PROSITE" id="PS51996">
    <property type="entry name" value="TR_MART"/>
    <property type="match status" value="1"/>
</dbReference>
<dbReference type="PANTHER" id="PTHR10339:SF25">
    <property type="entry name" value="SECRETED EXOENZYME S"/>
    <property type="match status" value="1"/>
</dbReference>
<keyword evidence="10" id="KW-0521">NADP</keyword>
<dbReference type="GO" id="GO:0005576">
    <property type="term" value="C:extracellular region"/>
    <property type="evidence" value="ECO:0007669"/>
    <property type="project" value="UniProtKB-SubCell"/>
</dbReference>
<dbReference type="Proteomes" id="UP000015101">
    <property type="component" value="Unassembled WGS sequence"/>
</dbReference>
<dbReference type="EC" id="2.4.2.31" evidence="10"/>
<evidence type="ECO:0000256" key="10">
    <source>
        <dbReference type="RuleBase" id="RU361228"/>
    </source>
</evidence>
<comment type="catalytic activity">
    <reaction evidence="9 10">
        <text>L-arginyl-[protein] + NAD(+) = N(omega)-(ADP-D-ribosyl)-L-arginyl-[protein] + nicotinamide + H(+)</text>
        <dbReference type="Rhea" id="RHEA:19149"/>
        <dbReference type="Rhea" id="RHEA-COMP:10532"/>
        <dbReference type="Rhea" id="RHEA-COMP:15087"/>
        <dbReference type="ChEBI" id="CHEBI:15378"/>
        <dbReference type="ChEBI" id="CHEBI:17154"/>
        <dbReference type="ChEBI" id="CHEBI:29965"/>
        <dbReference type="ChEBI" id="CHEBI:57540"/>
        <dbReference type="ChEBI" id="CHEBI:142554"/>
        <dbReference type="EC" id="2.4.2.31"/>
    </reaction>
</comment>
<accession>T1F3Y5</accession>
<dbReference type="InterPro" id="IPR050999">
    <property type="entry name" value="ADP-ribosyltransferase_ARG"/>
</dbReference>
<keyword evidence="7" id="KW-0548">Nucleotidyltransferase</keyword>
<comment type="subcellular location">
    <subcellularLocation>
        <location evidence="1">Secreted</location>
    </subcellularLocation>
</comment>
<evidence type="ECO:0000256" key="1">
    <source>
        <dbReference type="ARBA" id="ARBA00004613"/>
    </source>
</evidence>
<evidence type="ECO:0000256" key="6">
    <source>
        <dbReference type="ARBA" id="ARBA00022679"/>
    </source>
</evidence>
<evidence type="ECO:0000256" key="2">
    <source>
        <dbReference type="ARBA" id="ARBA00009558"/>
    </source>
</evidence>
<dbReference type="Pfam" id="PF01129">
    <property type="entry name" value="ART"/>
    <property type="match status" value="1"/>
</dbReference>
<dbReference type="InParanoid" id="T1F3Y5"/>
<dbReference type="GeneID" id="20203534"/>
<keyword evidence="8" id="KW-0843">Virulence</keyword>
<keyword evidence="13" id="KW-1185">Reference proteome</keyword>
<sequence>MEEIVEAAITSTGAAQKPKGEMLDVFRRDDPNFDKFQKWYCEIANTKFKDENDELKQLKEEACRPENAEKKRPNQSTKTMCESYDVAAKKYEKLTEDQKVISAGKRYALTMYSTTFANKFNADLRKDVYVKIMISGKFDQYRVFNALLLQALQSLQKPLKTTFLFRGLTDLFTLPDNKSFFFKTFTSTTPDSTVANKFISLSGRPGTRLQFNVTEAKDLVGAEIIIFSEFSKENEVLLSPFNEFKLDRQDKSTLFMSYPKDQYFRNYKC</sequence>
<gene>
    <name evidence="12" type="primary">20203534</name>
    <name evidence="11" type="ORF">HELRODRAFT_171218</name>
</gene>
<keyword evidence="10" id="KW-0520">NAD</keyword>
<dbReference type="RefSeq" id="XP_009016207.1">
    <property type="nucleotide sequence ID" value="XM_009017959.1"/>
</dbReference>
<keyword evidence="5 10" id="KW-0328">Glycosyltransferase</keyword>
<organism evidence="12 13">
    <name type="scientific">Helobdella robusta</name>
    <name type="common">Californian leech</name>
    <dbReference type="NCBI Taxonomy" id="6412"/>
    <lineage>
        <taxon>Eukaryota</taxon>
        <taxon>Metazoa</taxon>
        <taxon>Spiralia</taxon>
        <taxon>Lophotrochozoa</taxon>
        <taxon>Annelida</taxon>
        <taxon>Clitellata</taxon>
        <taxon>Hirudinea</taxon>
        <taxon>Rhynchobdellida</taxon>
        <taxon>Glossiphoniidae</taxon>
        <taxon>Helobdella</taxon>
    </lineage>
</organism>
<dbReference type="KEGG" id="hro:HELRODRAFT_171218"/>
<dbReference type="Gene3D" id="3.90.176.10">
    <property type="entry name" value="Toxin ADP-ribosyltransferase, Chain A, domain 1"/>
    <property type="match status" value="1"/>
</dbReference>
<name>T1F3Y5_HELRO</name>
<reference evidence="12" key="3">
    <citation type="submission" date="2015-06" db="UniProtKB">
        <authorList>
            <consortium name="EnsemblMetazoa"/>
        </authorList>
    </citation>
    <scope>IDENTIFICATION</scope>
</reference>
<evidence type="ECO:0000256" key="4">
    <source>
        <dbReference type="ARBA" id="ARBA00022656"/>
    </source>
</evidence>
<evidence type="ECO:0000313" key="11">
    <source>
        <dbReference type="EMBL" id="ESO05574.1"/>
    </source>
</evidence>
<dbReference type="EMBL" id="KB096325">
    <property type="protein sequence ID" value="ESO05574.1"/>
    <property type="molecule type" value="Genomic_DNA"/>
</dbReference>